<organism evidence="3 4">
    <name type="scientific">Alternaria alternata</name>
    <name type="common">Alternaria rot fungus</name>
    <name type="synonym">Torula alternata</name>
    <dbReference type="NCBI Taxonomy" id="5599"/>
    <lineage>
        <taxon>Eukaryota</taxon>
        <taxon>Fungi</taxon>
        <taxon>Dikarya</taxon>
        <taxon>Ascomycota</taxon>
        <taxon>Pezizomycotina</taxon>
        <taxon>Dothideomycetes</taxon>
        <taxon>Pleosporomycetidae</taxon>
        <taxon>Pleosporales</taxon>
        <taxon>Pleosporineae</taxon>
        <taxon>Pleosporaceae</taxon>
        <taxon>Alternaria</taxon>
        <taxon>Alternaria sect. Alternaria</taxon>
        <taxon>Alternaria alternata complex</taxon>
    </lineage>
</organism>
<evidence type="ECO:0000256" key="1">
    <source>
        <dbReference type="ARBA" id="ARBA00004685"/>
    </source>
</evidence>
<dbReference type="SUPFAM" id="SSF53474">
    <property type="entry name" value="alpha/beta-Hydrolases"/>
    <property type="match status" value="1"/>
</dbReference>
<dbReference type="PANTHER" id="PTHR42977">
    <property type="entry name" value="HYDROLASE-RELATED"/>
    <property type="match status" value="1"/>
</dbReference>
<reference evidence="3 4" key="1">
    <citation type="submission" date="2016-05" db="EMBL/GenBank/DDBJ databases">
        <title>Comparative analysis of secretome profiles of manganese(II)-oxidizing ascomycete fungi.</title>
        <authorList>
            <consortium name="DOE Joint Genome Institute"/>
            <person name="Zeiner C.A."/>
            <person name="Purvine S.O."/>
            <person name="Zink E.M."/>
            <person name="Wu S."/>
            <person name="Pasa-Tolic L."/>
            <person name="Chaput D.L."/>
            <person name="Haridas S."/>
            <person name="Grigoriev I.V."/>
            <person name="Santelli C.M."/>
            <person name="Hansel C.M."/>
        </authorList>
    </citation>
    <scope>NUCLEOTIDE SEQUENCE [LARGE SCALE GENOMIC DNA]</scope>
    <source>
        <strain evidence="3 4">SRC1lrK2f</strain>
    </source>
</reference>
<dbReference type="EMBL" id="KV441511">
    <property type="protein sequence ID" value="OAG13421.1"/>
    <property type="molecule type" value="Genomic_DNA"/>
</dbReference>
<evidence type="ECO:0000256" key="2">
    <source>
        <dbReference type="ARBA" id="ARBA00022801"/>
    </source>
</evidence>
<evidence type="ECO:0008006" key="5">
    <source>
        <dbReference type="Google" id="ProtNLM"/>
    </source>
</evidence>
<accession>A0A177D1T1</accession>
<proteinExistence type="predicted"/>
<name>A0A177D1T1_ALTAL</name>
<evidence type="ECO:0000313" key="4">
    <source>
        <dbReference type="Proteomes" id="UP000077248"/>
    </source>
</evidence>
<protein>
    <recommendedName>
        <fullName evidence="5">AB hydrolase-1 domain-containing protein</fullName>
    </recommendedName>
</protein>
<dbReference type="InterPro" id="IPR051340">
    <property type="entry name" value="Haloalkane_dehalogenase"/>
</dbReference>
<dbReference type="GeneID" id="29120947"/>
<dbReference type="KEGG" id="aalt:CC77DRAFT_951009"/>
<dbReference type="OMA" id="YALMNDQ"/>
<keyword evidence="2" id="KW-0378">Hydrolase</keyword>
<gene>
    <name evidence="3" type="ORF">CC77DRAFT_951009</name>
</gene>
<dbReference type="GO" id="GO:0004301">
    <property type="term" value="F:epoxide hydrolase activity"/>
    <property type="evidence" value="ECO:0007669"/>
    <property type="project" value="TreeGrafter"/>
</dbReference>
<dbReference type="InterPro" id="IPR029058">
    <property type="entry name" value="AB_hydrolase_fold"/>
</dbReference>
<dbReference type="RefSeq" id="XP_018378842.1">
    <property type="nucleotide sequence ID" value="XM_018535353.1"/>
</dbReference>
<dbReference type="Gene3D" id="3.40.50.1820">
    <property type="entry name" value="alpha/beta hydrolase"/>
    <property type="match status" value="1"/>
</dbReference>
<keyword evidence="4" id="KW-1185">Reference proteome</keyword>
<dbReference type="AlphaFoldDB" id="A0A177D1T1"/>
<dbReference type="PANTHER" id="PTHR42977:SF3">
    <property type="entry name" value="AB HYDROLASE-1 DOMAIN-CONTAINING PROTEIN"/>
    <property type="match status" value="1"/>
</dbReference>
<feature type="non-terminal residue" evidence="3">
    <location>
        <position position="1"/>
    </location>
</feature>
<dbReference type="Proteomes" id="UP000077248">
    <property type="component" value="Unassembled WGS sequence"/>
</dbReference>
<sequence>ATNFGYTFDNIGIVVSAWLRKVNVTTYARYIFDYRALVGFRLTLEQPPAVNAIVKQNGNAYDVGFGQDFCAPIFNLLRTENRPQAWEYCSGVPDYDNPLIDPEQPIRDYLQSVSDSDNQEHQLDLFYDYRNNKAAYREWYLYLETSQIPVLAVWGEGDPAYASEDAEAYKRHTKNLEIHFLDAGYFVLEIKRSLGLLSLSVDGILRHVIQSLVIAALL</sequence>
<comment type="pathway">
    <text evidence="1">Mycotoxin biosynthesis.</text>
</comment>
<dbReference type="VEuPathDB" id="FungiDB:CC77DRAFT_951009"/>
<evidence type="ECO:0000313" key="3">
    <source>
        <dbReference type="EMBL" id="OAG13421.1"/>
    </source>
</evidence>